<accession>A0A5C6ZEL7</accession>
<dbReference type="RefSeq" id="WP_147087713.1">
    <property type="nucleotide sequence ID" value="NZ_VORN01000024.1"/>
</dbReference>
<comment type="caution">
    <text evidence="3">The sequence shown here is derived from an EMBL/GenBank/DDBJ whole genome shotgun (WGS) entry which is preliminary data.</text>
</comment>
<protein>
    <recommendedName>
        <fullName evidence="2">Putative beta-lactamase-inhibitor-like PepSY-like domain-containing protein</fullName>
    </recommendedName>
</protein>
<proteinExistence type="predicted"/>
<keyword evidence="4" id="KW-1185">Reference proteome</keyword>
<evidence type="ECO:0000256" key="1">
    <source>
        <dbReference type="SAM" id="SignalP"/>
    </source>
</evidence>
<dbReference type="AlphaFoldDB" id="A0A5C6ZEL7"/>
<feature type="signal peptide" evidence="1">
    <location>
        <begin position="1"/>
        <end position="19"/>
    </location>
</feature>
<dbReference type="EMBL" id="VORO01000022">
    <property type="protein sequence ID" value="TXD87624.1"/>
    <property type="molecule type" value="Genomic_DNA"/>
</dbReference>
<feature type="domain" description="Putative beta-lactamase-inhibitor-like PepSY-like" evidence="2">
    <location>
        <begin position="54"/>
        <end position="142"/>
    </location>
</feature>
<dbReference type="InterPro" id="IPR021533">
    <property type="entry name" value="PepSY-like"/>
</dbReference>
<organism evidence="3 4">
    <name type="scientific">Subsaximicrobium wynnwilliamsii</name>
    <dbReference type="NCBI Taxonomy" id="291179"/>
    <lineage>
        <taxon>Bacteria</taxon>
        <taxon>Pseudomonadati</taxon>
        <taxon>Bacteroidota</taxon>
        <taxon>Flavobacteriia</taxon>
        <taxon>Flavobacteriales</taxon>
        <taxon>Flavobacteriaceae</taxon>
        <taxon>Subsaximicrobium</taxon>
    </lineage>
</organism>
<dbReference type="Proteomes" id="UP000321578">
    <property type="component" value="Unassembled WGS sequence"/>
</dbReference>
<dbReference type="Gene3D" id="3.10.450.360">
    <property type="match status" value="1"/>
</dbReference>
<keyword evidence="1" id="KW-0732">Signal</keyword>
<dbReference type="OrthoDB" id="1121502at2"/>
<evidence type="ECO:0000313" key="4">
    <source>
        <dbReference type="Proteomes" id="UP000321578"/>
    </source>
</evidence>
<name>A0A5C6ZEL7_9FLAO</name>
<evidence type="ECO:0000313" key="3">
    <source>
        <dbReference type="EMBL" id="TXD87624.1"/>
    </source>
</evidence>
<dbReference type="Pfam" id="PF11396">
    <property type="entry name" value="PepSY_like"/>
    <property type="match status" value="1"/>
</dbReference>
<evidence type="ECO:0000259" key="2">
    <source>
        <dbReference type="Pfam" id="PF11396"/>
    </source>
</evidence>
<gene>
    <name evidence="3" type="ORF">ESY86_16480</name>
</gene>
<reference evidence="3 4" key="1">
    <citation type="submission" date="2019-08" db="EMBL/GenBank/DDBJ databases">
        <title>Genomes of Subsaximicrobium wynnwilliamsii strains.</title>
        <authorList>
            <person name="Bowman J.P."/>
        </authorList>
    </citation>
    <scope>NUCLEOTIDE SEQUENCE [LARGE SCALE GENOMIC DNA]</scope>
    <source>
        <strain evidence="3 4">2-80-2</strain>
    </source>
</reference>
<sequence>MMRSLKLATLAIFATAAMSAQDLKMDEVPSNLADTFKKEYPQATDVEWEMDMANYKVEFDVNRMEHELWYSKEGKVMKSEMELTETDLPAAIASVLKSKYADYKVDSVEVTEENGAKTYEVDLEKGWNEELDLVFSANGEVLSEMKD</sequence>
<feature type="chain" id="PRO_5022952286" description="Putative beta-lactamase-inhibitor-like PepSY-like domain-containing protein" evidence="1">
    <location>
        <begin position="20"/>
        <end position="147"/>
    </location>
</feature>
<dbReference type="SUPFAM" id="SSF160574">
    <property type="entry name" value="BT0923-like"/>
    <property type="match status" value="1"/>
</dbReference>